<feature type="compositionally biased region" description="Acidic residues" evidence="1">
    <location>
        <begin position="219"/>
        <end position="229"/>
    </location>
</feature>
<proteinExistence type="predicted"/>
<comment type="caution">
    <text evidence="2">The sequence shown here is derived from an EMBL/GenBank/DDBJ whole genome shotgun (WGS) entry which is preliminary data.</text>
</comment>
<evidence type="ECO:0000256" key="1">
    <source>
        <dbReference type="SAM" id="MobiDB-lite"/>
    </source>
</evidence>
<dbReference type="Proteomes" id="UP001209540">
    <property type="component" value="Unassembled WGS sequence"/>
</dbReference>
<protein>
    <submittedName>
        <fullName evidence="2">Uncharacterized protein</fullName>
    </submittedName>
</protein>
<sequence>MTVEFLNLTLFHMYPKHEFFFLPIPSHYFILFIFSDNEEPYERVVHSRREEPLGNLFQIARILIDDFQESKVQGAGINVELPVDYLTTNTPAAQRFRLKICAFNSASSFASMAVNLDRTLVNAEDGVYTFRINGVVHHRVQISGTAIRLVGRQYNTPATVEVAVIMPDNQNLNGQVVRDVLTVRRNGELGWSMEVPLYVVCPGDRAAAAAVVVVVNGDEEDEGGDEAQETDGRNDPESLGAHVRSHNRVTVREFYAFLVQVCEDHPYQNHYKN</sequence>
<reference evidence="2" key="2">
    <citation type="submission" date="2023-02" db="EMBL/GenBank/DDBJ databases">
        <authorList>
            <consortium name="DOE Joint Genome Institute"/>
            <person name="Mondo S.J."/>
            <person name="Chang Y."/>
            <person name="Wang Y."/>
            <person name="Ahrendt S."/>
            <person name="Andreopoulos W."/>
            <person name="Barry K."/>
            <person name="Beard J."/>
            <person name="Benny G.L."/>
            <person name="Blankenship S."/>
            <person name="Bonito G."/>
            <person name="Cuomo C."/>
            <person name="Desiro A."/>
            <person name="Gervers K.A."/>
            <person name="Hundley H."/>
            <person name="Kuo A."/>
            <person name="LaButti K."/>
            <person name="Lang B.F."/>
            <person name="Lipzen A."/>
            <person name="O'Donnell K."/>
            <person name="Pangilinan J."/>
            <person name="Reynolds N."/>
            <person name="Sandor L."/>
            <person name="Smith M.W."/>
            <person name="Tsang A."/>
            <person name="Grigoriev I.V."/>
            <person name="Stajich J.E."/>
            <person name="Spatafora J.W."/>
        </authorList>
    </citation>
    <scope>NUCLEOTIDE SEQUENCE</scope>
    <source>
        <strain evidence="2">RSA 2281</strain>
    </source>
</reference>
<reference evidence="2" key="1">
    <citation type="journal article" date="2022" name="IScience">
        <title>Evolution of zygomycete secretomes and the origins of terrestrial fungal ecologies.</title>
        <authorList>
            <person name="Chang Y."/>
            <person name="Wang Y."/>
            <person name="Mondo S."/>
            <person name="Ahrendt S."/>
            <person name="Andreopoulos W."/>
            <person name="Barry K."/>
            <person name="Beard J."/>
            <person name="Benny G.L."/>
            <person name="Blankenship S."/>
            <person name="Bonito G."/>
            <person name="Cuomo C."/>
            <person name="Desiro A."/>
            <person name="Gervers K.A."/>
            <person name="Hundley H."/>
            <person name="Kuo A."/>
            <person name="LaButti K."/>
            <person name="Lang B.F."/>
            <person name="Lipzen A."/>
            <person name="O'Donnell K."/>
            <person name="Pangilinan J."/>
            <person name="Reynolds N."/>
            <person name="Sandor L."/>
            <person name="Smith M.E."/>
            <person name="Tsang A."/>
            <person name="Grigoriev I.V."/>
            <person name="Stajich J.E."/>
            <person name="Spatafora J.W."/>
        </authorList>
    </citation>
    <scope>NUCLEOTIDE SEQUENCE</scope>
    <source>
        <strain evidence="2">RSA 2281</strain>
    </source>
</reference>
<dbReference type="EMBL" id="JAIXMP010000009">
    <property type="protein sequence ID" value="KAI9268289.1"/>
    <property type="molecule type" value="Genomic_DNA"/>
</dbReference>
<organism evidence="2 3">
    <name type="scientific">Phascolomyces articulosus</name>
    <dbReference type="NCBI Taxonomy" id="60185"/>
    <lineage>
        <taxon>Eukaryota</taxon>
        <taxon>Fungi</taxon>
        <taxon>Fungi incertae sedis</taxon>
        <taxon>Mucoromycota</taxon>
        <taxon>Mucoromycotina</taxon>
        <taxon>Mucoromycetes</taxon>
        <taxon>Mucorales</taxon>
        <taxon>Lichtheimiaceae</taxon>
        <taxon>Phascolomyces</taxon>
    </lineage>
</organism>
<keyword evidence="3" id="KW-1185">Reference proteome</keyword>
<evidence type="ECO:0000313" key="2">
    <source>
        <dbReference type="EMBL" id="KAI9268289.1"/>
    </source>
</evidence>
<gene>
    <name evidence="2" type="ORF">BDA99DRAFT_535800</name>
</gene>
<feature type="region of interest" description="Disordered" evidence="1">
    <location>
        <begin position="219"/>
        <end position="240"/>
    </location>
</feature>
<accession>A0AAD5K417</accession>
<name>A0AAD5K417_9FUNG</name>
<evidence type="ECO:0000313" key="3">
    <source>
        <dbReference type="Proteomes" id="UP001209540"/>
    </source>
</evidence>
<dbReference type="AlphaFoldDB" id="A0AAD5K417"/>